<accession>A0A1G6Y1S2</accession>
<evidence type="ECO:0000256" key="1">
    <source>
        <dbReference type="SAM" id="SignalP"/>
    </source>
</evidence>
<gene>
    <name evidence="2" type="ORF">SAMN04488509_10891</name>
</gene>
<name>A0A1G6Y1S2_9GAMM</name>
<sequence>MTQSLSLFEPGSAFLCGLSLCALLAASMCANAQAPAADEATRIARAAEIVATLDVVASHCPQIEVDVELRDQLLAKAGRSEEALREEEAYLPRLLRLNPLIENYDHQTGCRMLSQSLDADAPGLLKME</sequence>
<evidence type="ECO:0000313" key="3">
    <source>
        <dbReference type="Proteomes" id="UP000199603"/>
    </source>
</evidence>
<dbReference type="AlphaFoldDB" id="A0A1G6Y1S2"/>
<evidence type="ECO:0000313" key="2">
    <source>
        <dbReference type="EMBL" id="SDD84290.1"/>
    </source>
</evidence>
<dbReference type="Proteomes" id="UP000199603">
    <property type="component" value="Unassembled WGS sequence"/>
</dbReference>
<proteinExistence type="predicted"/>
<organism evidence="2 3">
    <name type="scientific">Aquimonas voraii</name>
    <dbReference type="NCBI Taxonomy" id="265719"/>
    <lineage>
        <taxon>Bacteria</taxon>
        <taxon>Pseudomonadati</taxon>
        <taxon>Pseudomonadota</taxon>
        <taxon>Gammaproteobacteria</taxon>
        <taxon>Lysobacterales</taxon>
        <taxon>Lysobacteraceae</taxon>
        <taxon>Aquimonas</taxon>
    </lineage>
</organism>
<feature type="chain" id="PRO_5011437774" evidence="1">
    <location>
        <begin position="33"/>
        <end position="128"/>
    </location>
</feature>
<protein>
    <submittedName>
        <fullName evidence="2">Uncharacterized protein</fullName>
    </submittedName>
</protein>
<reference evidence="2 3" key="1">
    <citation type="submission" date="2016-10" db="EMBL/GenBank/DDBJ databases">
        <authorList>
            <person name="de Groot N.N."/>
        </authorList>
    </citation>
    <scope>NUCLEOTIDE SEQUENCE [LARGE SCALE GENOMIC DNA]</scope>
    <source>
        <strain evidence="2 3">DSM 16957</strain>
    </source>
</reference>
<dbReference type="EMBL" id="FNAG01000008">
    <property type="protein sequence ID" value="SDD84290.1"/>
    <property type="molecule type" value="Genomic_DNA"/>
</dbReference>
<dbReference type="RefSeq" id="WP_143006673.1">
    <property type="nucleotide sequence ID" value="NZ_FNAG01000008.1"/>
</dbReference>
<keyword evidence="3" id="KW-1185">Reference proteome</keyword>
<keyword evidence="1" id="KW-0732">Signal</keyword>
<feature type="signal peptide" evidence="1">
    <location>
        <begin position="1"/>
        <end position="32"/>
    </location>
</feature>